<name>A0ABY4QK02_9MYCO</name>
<dbReference type="RefSeq" id="WP_249763019.1">
    <property type="nucleotide sequence ID" value="NZ_CAJUXY010000013.1"/>
</dbReference>
<dbReference type="Pfam" id="PF12696">
    <property type="entry name" value="TraG-D_C"/>
    <property type="match status" value="1"/>
</dbReference>
<evidence type="ECO:0000256" key="1">
    <source>
        <dbReference type="ARBA" id="ARBA00004651"/>
    </source>
</evidence>
<evidence type="ECO:0000256" key="5">
    <source>
        <dbReference type="ARBA" id="ARBA00023136"/>
    </source>
</evidence>
<dbReference type="EMBL" id="CP097320">
    <property type="protein sequence ID" value="UQX11174.1"/>
    <property type="molecule type" value="Genomic_DNA"/>
</dbReference>
<sequence length="463" mass="50703">MSEEFRKPVTPFGGWVRDERSGRLCSLETGPHIGGFAPPDTGITRKWLSQSAVLWPGPALVSSSKDDVMQMVASRRYGQAALLDLRPIDAPYYPAEFTRYRFDPTQLISTLEDAQAVAETLLSMSAVAPAGGSFRTAADPGPWDQLAFAPLTCLLFGASPACTGLGMEWTLEAAEDVTHPRGRLGDHVNTIPSWASAAALCGSRLFEARVRGVLDMEPRQRDSVKVTVTKVLTAWLRTSLRDRELPSLDLSLLDERHATVYLLTPDDGTIAPQAITLMDQLINRQRVKTAQCEEFPRVGMFLDEIANTPLPRLPRYLAEGRSPGVSICFAAQSSSQLDAVYGPLQGRAIREAVPASLIMYGTHDNDLLQAASFWAGKTTPSHQSNNHNGNGKAAHRALSNAPESEGLIPRDEKRARLIVRGTAGRMVHLLEWTEFVAYLDELRRVPPASRARIGSSAVVQRIR</sequence>
<proteinExistence type="predicted"/>
<dbReference type="Proteomes" id="UP001056610">
    <property type="component" value="Chromosome"/>
</dbReference>
<protein>
    <submittedName>
        <fullName evidence="8">TraM recognition domain-containing protein</fullName>
    </submittedName>
</protein>
<dbReference type="CDD" id="cd01127">
    <property type="entry name" value="TrwB_TraG_TraD_VirD4"/>
    <property type="match status" value="1"/>
</dbReference>
<gene>
    <name evidence="8" type="ORF">M5I08_00990</name>
</gene>
<organism evidence="8 9">
    <name type="scientific">Candidatus Mycobacterium methanotrophicum</name>
    <dbReference type="NCBI Taxonomy" id="2943498"/>
    <lineage>
        <taxon>Bacteria</taxon>
        <taxon>Bacillati</taxon>
        <taxon>Actinomycetota</taxon>
        <taxon>Actinomycetes</taxon>
        <taxon>Mycobacteriales</taxon>
        <taxon>Mycobacteriaceae</taxon>
        <taxon>Mycobacterium</taxon>
    </lineage>
</organism>
<evidence type="ECO:0000259" key="7">
    <source>
        <dbReference type="Pfam" id="PF12696"/>
    </source>
</evidence>
<accession>A0ABY4QK02</accession>
<evidence type="ECO:0000256" key="2">
    <source>
        <dbReference type="ARBA" id="ARBA00022475"/>
    </source>
</evidence>
<reference evidence="8" key="1">
    <citation type="submission" date="2022-05" db="EMBL/GenBank/DDBJ databases">
        <title>A methanotrophic Mycobacterium dominates a cave microbial ecosystem.</title>
        <authorList>
            <person name="Van Spanning R.J.M."/>
            <person name="Guan Q."/>
            <person name="Melkonian C."/>
            <person name="Gallant J."/>
            <person name="Polerecky L."/>
            <person name="Flot J.-F."/>
            <person name="Brandt B.W."/>
            <person name="Braster M."/>
            <person name="Iturbe Espinoza P."/>
            <person name="Aerts J."/>
            <person name="Meima-Franke M."/>
            <person name="Piersma S.R."/>
            <person name="Bunduc C."/>
            <person name="Ummels R."/>
            <person name="Pain A."/>
            <person name="Fleming E.J."/>
            <person name="van der Wel N."/>
            <person name="Gherman V.D."/>
            <person name="Sarbu S.M."/>
            <person name="Bodelier P.L.E."/>
            <person name="Bitter W."/>
        </authorList>
    </citation>
    <scope>NUCLEOTIDE SEQUENCE</scope>
    <source>
        <strain evidence="8">Sulfur Cave</strain>
    </source>
</reference>
<evidence type="ECO:0000256" key="6">
    <source>
        <dbReference type="SAM" id="MobiDB-lite"/>
    </source>
</evidence>
<keyword evidence="3" id="KW-0812">Transmembrane</keyword>
<dbReference type="PANTHER" id="PTHR37937">
    <property type="entry name" value="CONJUGATIVE TRANSFER: DNA TRANSPORT"/>
    <property type="match status" value="1"/>
</dbReference>
<feature type="domain" description="TraD/TraG TraM recognition site" evidence="7">
    <location>
        <begin position="297"/>
        <end position="412"/>
    </location>
</feature>
<dbReference type="PANTHER" id="PTHR37937:SF1">
    <property type="entry name" value="CONJUGATIVE TRANSFER: DNA TRANSPORT"/>
    <property type="match status" value="1"/>
</dbReference>
<feature type="region of interest" description="Disordered" evidence="6">
    <location>
        <begin position="378"/>
        <end position="405"/>
    </location>
</feature>
<dbReference type="InterPro" id="IPR051539">
    <property type="entry name" value="T4SS-coupling_protein"/>
</dbReference>
<evidence type="ECO:0000256" key="3">
    <source>
        <dbReference type="ARBA" id="ARBA00022692"/>
    </source>
</evidence>
<feature type="compositionally biased region" description="Polar residues" evidence="6">
    <location>
        <begin position="378"/>
        <end position="389"/>
    </location>
</feature>
<dbReference type="Gene3D" id="3.40.50.300">
    <property type="entry name" value="P-loop containing nucleotide triphosphate hydrolases"/>
    <property type="match status" value="1"/>
</dbReference>
<keyword evidence="4" id="KW-1133">Transmembrane helix</keyword>
<keyword evidence="9" id="KW-1185">Reference proteome</keyword>
<evidence type="ECO:0000313" key="9">
    <source>
        <dbReference type="Proteomes" id="UP001056610"/>
    </source>
</evidence>
<dbReference type="InterPro" id="IPR027417">
    <property type="entry name" value="P-loop_NTPase"/>
</dbReference>
<evidence type="ECO:0000256" key="4">
    <source>
        <dbReference type="ARBA" id="ARBA00022989"/>
    </source>
</evidence>
<comment type="subcellular location">
    <subcellularLocation>
        <location evidence="1">Cell membrane</location>
        <topology evidence="1">Multi-pass membrane protein</topology>
    </subcellularLocation>
</comment>
<keyword evidence="5" id="KW-0472">Membrane</keyword>
<evidence type="ECO:0000313" key="8">
    <source>
        <dbReference type="EMBL" id="UQX11174.1"/>
    </source>
</evidence>
<keyword evidence="2" id="KW-1003">Cell membrane</keyword>
<dbReference type="SUPFAM" id="SSF52540">
    <property type="entry name" value="P-loop containing nucleoside triphosphate hydrolases"/>
    <property type="match status" value="1"/>
</dbReference>
<dbReference type="InterPro" id="IPR032689">
    <property type="entry name" value="TraG-D_C"/>
</dbReference>